<gene>
    <name evidence="1" type="ORF">PSUO_000071</name>
</gene>
<sequence>MVAMVFKINLSYTPLYYKQTPNKMIFTNLDILTVYVMEHIIIQTNGNLNRKFFIRVKGYHFEDFEFIGNTFKIDIEFEGLLTMTELYERIEEQFEELDLEVKVGVLITSITSLYN</sequence>
<protein>
    <submittedName>
        <fullName evidence="1">Uncharacterized protein</fullName>
    </submittedName>
</protein>
<geneLocation type="mitochondrion" evidence="1"/>
<dbReference type="AlphaFoldDB" id="A0A5B9R9J4"/>
<name>A0A5B9R9J4_CONSH</name>
<reference evidence="1" key="1">
    <citation type="submission" date="2019-03" db="EMBL/GenBank/DDBJ databases">
        <title>Evidence of extensive intraspecific noncoding reshuffling in a 169kb mitochondrial genome of basidiomycete fungus.</title>
        <authorList>
            <person name="Lee H.-H."/>
            <person name="Ke H.-M."/>
            <person name="Lin C.-Y.I."/>
            <person name="Lee T.J."/>
            <person name="Chung C.-L."/>
            <person name="Tsai I.J."/>
        </authorList>
    </citation>
    <scope>NUCLEOTIDE SEQUENCE</scope>
    <source>
        <strain evidence="1">FP133613</strain>
    </source>
</reference>
<dbReference type="EMBL" id="MK623260">
    <property type="protein sequence ID" value="QEG57161.1"/>
    <property type="molecule type" value="Genomic_DNA"/>
</dbReference>
<proteinExistence type="predicted"/>
<evidence type="ECO:0000313" key="1">
    <source>
        <dbReference type="EMBL" id="QEG57161.1"/>
    </source>
</evidence>
<keyword evidence="1" id="KW-0496">Mitochondrion</keyword>
<accession>A0A5B9R9J4</accession>
<organism evidence="1">
    <name type="scientific">Coniferiporia sulphurascens</name>
    <name type="common">Laminated root rot fungus</name>
    <name type="synonym">Phellinidium sulphurascens</name>
    <dbReference type="NCBI Taxonomy" id="175648"/>
    <lineage>
        <taxon>Eukaryota</taxon>
        <taxon>Fungi</taxon>
        <taxon>Dikarya</taxon>
        <taxon>Basidiomycota</taxon>
        <taxon>Agaricomycotina</taxon>
        <taxon>Agaricomycetes</taxon>
        <taxon>Hymenochaetales</taxon>
        <taxon>Hymenochaetaceae</taxon>
        <taxon>Coniferiporia</taxon>
    </lineage>
</organism>